<dbReference type="Bgee" id="ENSLACG00000003885">
    <property type="expression patterns" value="Expressed in chordate pharynx and 4 other cell types or tissues"/>
</dbReference>
<evidence type="ECO:0000259" key="2">
    <source>
        <dbReference type="SMART" id="SM00093"/>
    </source>
</evidence>
<dbReference type="Gene3D" id="3.30.497.10">
    <property type="entry name" value="Antithrombin, subunit I, domain 2"/>
    <property type="match status" value="1"/>
</dbReference>
<dbReference type="Ensembl" id="ENSLACT00000004408.1">
    <property type="protein sequence ID" value="ENSLACP00000004370.1"/>
    <property type="gene ID" value="ENSLACG00000003885.1"/>
</dbReference>
<evidence type="ECO:0000313" key="3">
    <source>
        <dbReference type="Ensembl" id="ENSLACP00000004370.1"/>
    </source>
</evidence>
<keyword evidence="4" id="KW-1185">Reference proteome</keyword>
<protein>
    <recommendedName>
        <fullName evidence="2">Serpin domain-containing protein</fullName>
    </recommendedName>
</protein>
<dbReference type="InterPro" id="IPR042178">
    <property type="entry name" value="Serpin_sf_1"/>
</dbReference>
<dbReference type="InterPro" id="IPR042185">
    <property type="entry name" value="Serpin_sf_2"/>
</dbReference>
<evidence type="ECO:0000313" key="4">
    <source>
        <dbReference type="Proteomes" id="UP000008672"/>
    </source>
</evidence>
<dbReference type="AlphaFoldDB" id="H3A3Z9"/>
<reference evidence="3" key="2">
    <citation type="submission" date="2025-08" db="UniProtKB">
        <authorList>
            <consortium name="Ensembl"/>
        </authorList>
    </citation>
    <scope>IDENTIFICATION</scope>
</reference>
<dbReference type="Gene3D" id="2.30.39.10">
    <property type="entry name" value="Alpha-1-antitrypsin, domain 1"/>
    <property type="match status" value="1"/>
</dbReference>
<dbReference type="GO" id="GO:0005615">
    <property type="term" value="C:extracellular space"/>
    <property type="evidence" value="ECO:0007669"/>
    <property type="project" value="InterPro"/>
</dbReference>
<reference evidence="3" key="3">
    <citation type="submission" date="2025-09" db="UniProtKB">
        <authorList>
            <consortium name="Ensembl"/>
        </authorList>
    </citation>
    <scope>IDENTIFICATION</scope>
</reference>
<sequence length="319" mass="35537">GARDETKRKLEHALAYSGNPACIHQVLKDISLTETLMSASQMFYQPGLVLRDYFVSQSEAFYQTAPMELHHSSEENIRLINGWVSNVTHHKITELVDDVSPDARIVLANAVYFQSKWITTFDSKKTSVQKFSISGNRGTVMVPMMKSKSQELVSIYDPFLQAMVGGCSRRRDICLIPFSPSHGKRTLPPGHCRVGESLQSARQQKWDVQIKQTNVAIGNLPSNGGGLFVCFLLFPGLDDLFFSPNLCGISDQEELVLTDAQHRAVLEVNEEGAQGAAATIVTLARTIRLFMVEQSFLLAVWDEEGRYPVFLGRVLDPSL</sequence>
<evidence type="ECO:0000256" key="1">
    <source>
        <dbReference type="RuleBase" id="RU000411"/>
    </source>
</evidence>
<dbReference type="EMBL" id="AFYH01254586">
    <property type="status" value="NOT_ANNOTATED_CDS"/>
    <property type="molecule type" value="Genomic_DNA"/>
</dbReference>
<dbReference type="InterPro" id="IPR023796">
    <property type="entry name" value="Serpin_dom"/>
</dbReference>
<dbReference type="PANTHER" id="PTHR11461:SF159">
    <property type="entry name" value="PLASMA PROTEASE C1 INHIBITOR"/>
    <property type="match status" value="1"/>
</dbReference>
<accession>H3A3Z9</accession>
<feature type="domain" description="Serpin" evidence="2">
    <location>
        <begin position="1"/>
        <end position="317"/>
    </location>
</feature>
<organism evidence="3 4">
    <name type="scientific">Latimeria chalumnae</name>
    <name type="common">Coelacanth</name>
    <dbReference type="NCBI Taxonomy" id="7897"/>
    <lineage>
        <taxon>Eukaryota</taxon>
        <taxon>Metazoa</taxon>
        <taxon>Chordata</taxon>
        <taxon>Craniata</taxon>
        <taxon>Vertebrata</taxon>
        <taxon>Euteleostomi</taxon>
        <taxon>Coelacanthiformes</taxon>
        <taxon>Coelacanthidae</taxon>
        <taxon>Latimeria</taxon>
    </lineage>
</organism>
<dbReference type="GO" id="GO:0004867">
    <property type="term" value="F:serine-type endopeptidase inhibitor activity"/>
    <property type="evidence" value="ECO:0007669"/>
    <property type="project" value="InterPro"/>
</dbReference>
<dbReference type="Pfam" id="PF00079">
    <property type="entry name" value="Serpin"/>
    <property type="match status" value="1"/>
</dbReference>
<dbReference type="Proteomes" id="UP000008672">
    <property type="component" value="Unassembled WGS sequence"/>
</dbReference>
<dbReference type="HOGENOM" id="CLU_023330_2_1_1"/>
<dbReference type="SMART" id="SM00093">
    <property type="entry name" value="SERPIN"/>
    <property type="match status" value="1"/>
</dbReference>
<comment type="similarity">
    <text evidence="1">Belongs to the serpin family.</text>
</comment>
<dbReference type="InterPro" id="IPR000215">
    <property type="entry name" value="Serpin_fam"/>
</dbReference>
<name>H3A3Z9_LATCH</name>
<dbReference type="PANTHER" id="PTHR11461">
    <property type="entry name" value="SERINE PROTEASE INHIBITOR, SERPIN"/>
    <property type="match status" value="1"/>
</dbReference>
<reference evidence="4" key="1">
    <citation type="submission" date="2011-08" db="EMBL/GenBank/DDBJ databases">
        <title>The draft genome of Latimeria chalumnae.</title>
        <authorList>
            <person name="Di Palma F."/>
            <person name="Alfoldi J."/>
            <person name="Johnson J."/>
            <person name="Berlin A."/>
            <person name="Gnerre S."/>
            <person name="Jaffe D."/>
            <person name="MacCallum I."/>
            <person name="Young S."/>
            <person name="Walker B.J."/>
            <person name="Lander E."/>
            <person name="Lindblad-Toh K."/>
        </authorList>
    </citation>
    <scope>NUCLEOTIDE SEQUENCE [LARGE SCALE GENOMIC DNA]</scope>
    <source>
        <strain evidence="4">Wild caught</strain>
    </source>
</reference>
<proteinExistence type="inferred from homology"/>
<dbReference type="InterPro" id="IPR036186">
    <property type="entry name" value="Serpin_sf"/>
</dbReference>
<dbReference type="EMBL" id="AFYH01254585">
    <property type="status" value="NOT_ANNOTATED_CDS"/>
    <property type="molecule type" value="Genomic_DNA"/>
</dbReference>
<dbReference type="SUPFAM" id="SSF56574">
    <property type="entry name" value="Serpins"/>
    <property type="match status" value="1"/>
</dbReference>
<dbReference type="GeneTree" id="ENSGT00940000159681"/>